<proteinExistence type="predicted"/>
<dbReference type="EMBL" id="CALTRL010002614">
    <property type="protein sequence ID" value="CAH7676207.1"/>
    <property type="molecule type" value="Genomic_DNA"/>
</dbReference>
<comment type="caution">
    <text evidence="1">The sequence shown here is derived from an EMBL/GenBank/DDBJ whole genome shotgun (WGS) entry which is preliminary data.</text>
</comment>
<name>A0AAV0B357_PHAPC</name>
<sequence>MSRNDTGFLVITGGVTNQLKNFRCQVLKNSCKVDWSTGTNLGGVVTLFQKLVNTTDWELKTSFG</sequence>
<gene>
    <name evidence="1" type="ORF">PPACK8108_LOCUS11319</name>
</gene>
<organism evidence="1 2">
    <name type="scientific">Phakopsora pachyrhizi</name>
    <name type="common">Asian soybean rust disease fungus</name>
    <dbReference type="NCBI Taxonomy" id="170000"/>
    <lineage>
        <taxon>Eukaryota</taxon>
        <taxon>Fungi</taxon>
        <taxon>Dikarya</taxon>
        <taxon>Basidiomycota</taxon>
        <taxon>Pucciniomycotina</taxon>
        <taxon>Pucciniomycetes</taxon>
        <taxon>Pucciniales</taxon>
        <taxon>Phakopsoraceae</taxon>
        <taxon>Phakopsora</taxon>
    </lineage>
</organism>
<dbReference type="AlphaFoldDB" id="A0AAV0B357"/>
<dbReference type="Proteomes" id="UP001153365">
    <property type="component" value="Unassembled WGS sequence"/>
</dbReference>
<keyword evidence="2" id="KW-1185">Reference proteome</keyword>
<evidence type="ECO:0000313" key="2">
    <source>
        <dbReference type="Proteomes" id="UP001153365"/>
    </source>
</evidence>
<evidence type="ECO:0000313" key="1">
    <source>
        <dbReference type="EMBL" id="CAH7676207.1"/>
    </source>
</evidence>
<accession>A0AAV0B357</accession>
<reference evidence="1" key="1">
    <citation type="submission" date="2022-06" db="EMBL/GenBank/DDBJ databases">
        <authorList>
            <consortium name="SYNGENTA / RWTH Aachen University"/>
        </authorList>
    </citation>
    <scope>NUCLEOTIDE SEQUENCE</scope>
</reference>
<protein>
    <submittedName>
        <fullName evidence="1">Expressed protein</fullName>
    </submittedName>
</protein>